<dbReference type="EnsemblPlants" id="Pp3c22_4310V3.1">
    <property type="protein sequence ID" value="Pp3c22_4310V3.1"/>
    <property type="gene ID" value="Pp3c22_4310"/>
</dbReference>
<dbReference type="InParanoid" id="A0A2K1IM92"/>
<evidence type="ECO:0000256" key="1">
    <source>
        <dbReference type="SAM" id="Phobius"/>
    </source>
</evidence>
<dbReference type="Proteomes" id="UP000006727">
    <property type="component" value="Chromosome 22"/>
</dbReference>
<proteinExistence type="predicted"/>
<reference evidence="2 4" key="2">
    <citation type="journal article" date="2018" name="Plant J.">
        <title>The Physcomitrella patens chromosome-scale assembly reveals moss genome structure and evolution.</title>
        <authorList>
            <person name="Lang D."/>
            <person name="Ullrich K.K."/>
            <person name="Murat F."/>
            <person name="Fuchs J."/>
            <person name="Jenkins J."/>
            <person name="Haas F.B."/>
            <person name="Piednoel M."/>
            <person name="Gundlach H."/>
            <person name="Van Bel M."/>
            <person name="Meyberg R."/>
            <person name="Vives C."/>
            <person name="Morata J."/>
            <person name="Symeonidi A."/>
            <person name="Hiss M."/>
            <person name="Muchero W."/>
            <person name="Kamisugi Y."/>
            <person name="Saleh O."/>
            <person name="Blanc G."/>
            <person name="Decker E.L."/>
            <person name="van Gessel N."/>
            <person name="Grimwood J."/>
            <person name="Hayes R.D."/>
            <person name="Graham S.W."/>
            <person name="Gunter L.E."/>
            <person name="McDaniel S.F."/>
            <person name="Hoernstein S.N.W."/>
            <person name="Larsson A."/>
            <person name="Li F.W."/>
            <person name="Perroud P.F."/>
            <person name="Phillips J."/>
            <person name="Ranjan P."/>
            <person name="Rokshar D.S."/>
            <person name="Rothfels C.J."/>
            <person name="Schneider L."/>
            <person name="Shu S."/>
            <person name="Stevenson D.W."/>
            <person name="Thummler F."/>
            <person name="Tillich M."/>
            <person name="Villarreal Aguilar J.C."/>
            <person name="Widiez T."/>
            <person name="Wong G.K."/>
            <person name="Wymore A."/>
            <person name="Zhang Y."/>
            <person name="Zimmer A.D."/>
            <person name="Quatrano R.S."/>
            <person name="Mayer K.F.X."/>
            <person name="Goodstein D."/>
            <person name="Casacuberta J.M."/>
            <person name="Vandepoele K."/>
            <person name="Reski R."/>
            <person name="Cuming A.C."/>
            <person name="Tuskan G.A."/>
            <person name="Maumus F."/>
            <person name="Salse J."/>
            <person name="Schmutz J."/>
            <person name="Rensing S.A."/>
        </authorList>
    </citation>
    <scope>NUCLEOTIDE SEQUENCE [LARGE SCALE GENOMIC DNA]</scope>
    <source>
        <strain evidence="3 4">cv. Gransden 2004</strain>
    </source>
</reference>
<evidence type="ECO:0000313" key="3">
    <source>
        <dbReference type="EnsemblPlants" id="Pp3c22_4310V3.1"/>
    </source>
</evidence>
<gene>
    <name evidence="2" type="ORF">PHYPA_026702</name>
</gene>
<keyword evidence="1" id="KW-0472">Membrane</keyword>
<reference evidence="3" key="3">
    <citation type="submission" date="2020-12" db="UniProtKB">
        <authorList>
            <consortium name="EnsemblPlants"/>
        </authorList>
    </citation>
    <scope>IDENTIFICATION</scope>
</reference>
<dbReference type="Gramene" id="Pp3c22_4310V3.1">
    <property type="protein sequence ID" value="Pp3c22_4310V3.1"/>
    <property type="gene ID" value="Pp3c22_4310"/>
</dbReference>
<feature type="transmembrane region" description="Helical" evidence="1">
    <location>
        <begin position="12"/>
        <end position="34"/>
    </location>
</feature>
<sequence length="120" mass="13700">MKILISHLNAWIQRFILLWRTLSFCHFRGILACISIQKGTIVLSVPSIFGVFSGLHVPILLNRRYSIQALEFSKTCKALAFVLQIKAFDSTSSCLTGYIAIMYNLFFRGPHFRGMFPLNL</sequence>
<accession>A0A2K1IM92</accession>
<dbReference type="EMBL" id="ABEU02000022">
    <property type="protein sequence ID" value="PNR30386.1"/>
    <property type="molecule type" value="Genomic_DNA"/>
</dbReference>
<name>A0A2K1IM92_PHYPA</name>
<keyword evidence="1" id="KW-0812">Transmembrane</keyword>
<keyword evidence="4" id="KW-1185">Reference proteome</keyword>
<protein>
    <submittedName>
        <fullName evidence="2 3">Uncharacterized protein</fullName>
    </submittedName>
</protein>
<evidence type="ECO:0000313" key="2">
    <source>
        <dbReference type="EMBL" id="PNR30386.1"/>
    </source>
</evidence>
<feature type="transmembrane region" description="Helical" evidence="1">
    <location>
        <begin position="41"/>
        <end position="61"/>
    </location>
</feature>
<dbReference type="AlphaFoldDB" id="A0A2K1IM92"/>
<evidence type="ECO:0000313" key="4">
    <source>
        <dbReference type="Proteomes" id="UP000006727"/>
    </source>
</evidence>
<reference evidence="2 4" key="1">
    <citation type="journal article" date="2008" name="Science">
        <title>The Physcomitrella genome reveals evolutionary insights into the conquest of land by plants.</title>
        <authorList>
            <person name="Rensing S."/>
            <person name="Lang D."/>
            <person name="Zimmer A."/>
            <person name="Terry A."/>
            <person name="Salamov A."/>
            <person name="Shapiro H."/>
            <person name="Nishiyama T."/>
            <person name="Perroud P.-F."/>
            <person name="Lindquist E."/>
            <person name="Kamisugi Y."/>
            <person name="Tanahashi T."/>
            <person name="Sakakibara K."/>
            <person name="Fujita T."/>
            <person name="Oishi K."/>
            <person name="Shin-I T."/>
            <person name="Kuroki Y."/>
            <person name="Toyoda A."/>
            <person name="Suzuki Y."/>
            <person name="Hashimoto A."/>
            <person name="Yamaguchi K."/>
            <person name="Sugano A."/>
            <person name="Kohara Y."/>
            <person name="Fujiyama A."/>
            <person name="Anterola A."/>
            <person name="Aoki S."/>
            <person name="Ashton N."/>
            <person name="Barbazuk W.B."/>
            <person name="Barker E."/>
            <person name="Bennetzen J."/>
            <person name="Bezanilla M."/>
            <person name="Blankenship R."/>
            <person name="Cho S.H."/>
            <person name="Dutcher S."/>
            <person name="Estelle M."/>
            <person name="Fawcett J.A."/>
            <person name="Gundlach H."/>
            <person name="Hanada K."/>
            <person name="Heyl A."/>
            <person name="Hicks K.A."/>
            <person name="Hugh J."/>
            <person name="Lohr M."/>
            <person name="Mayer K."/>
            <person name="Melkozernov A."/>
            <person name="Murata T."/>
            <person name="Nelson D."/>
            <person name="Pils B."/>
            <person name="Prigge M."/>
            <person name="Reiss B."/>
            <person name="Renner T."/>
            <person name="Rombauts S."/>
            <person name="Rushton P."/>
            <person name="Sanderfoot A."/>
            <person name="Schween G."/>
            <person name="Shiu S.-H."/>
            <person name="Stueber K."/>
            <person name="Theodoulou F.L."/>
            <person name="Tu H."/>
            <person name="Van de Peer Y."/>
            <person name="Verrier P.J."/>
            <person name="Waters E."/>
            <person name="Wood A."/>
            <person name="Yang L."/>
            <person name="Cove D."/>
            <person name="Cuming A."/>
            <person name="Hasebe M."/>
            <person name="Lucas S."/>
            <person name="Mishler D.B."/>
            <person name="Reski R."/>
            <person name="Grigoriev I."/>
            <person name="Quatrano R.S."/>
            <person name="Boore J.L."/>
        </authorList>
    </citation>
    <scope>NUCLEOTIDE SEQUENCE [LARGE SCALE GENOMIC DNA]</scope>
    <source>
        <strain evidence="3 4">cv. Gransden 2004</strain>
    </source>
</reference>
<keyword evidence="1" id="KW-1133">Transmembrane helix</keyword>
<organism evidence="2">
    <name type="scientific">Physcomitrium patens</name>
    <name type="common">Spreading-leaved earth moss</name>
    <name type="synonym">Physcomitrella patens</name>
    <dbReference type="NCBI Taxonomy" id="3218"/>
    <lineage>
        <taxon>Eukaryota</taxon>
        <taxon>Viridiplantae</taxon>
        <taxon>Streptophyta</taxon>
        <taxon>Embryophyta</taxon>
        <taxon>Bryophyta</taxon>
        <taxon>Bryophytina</taxon>
        <taxon>Bryopsida</taxon>
        <taxon>Funariidae</taxon>
        <taxon>Funariales</taxon>
        <taxon>Funariaceae</taxon>
        <taxon>Physcomitrium</taxon>
    </lineage>
</organism>